<evidence type="ECO:0000256" key="8">
    <source>
        <dbReference type="RuleBase" id="RU361137"/>
    </source>
</evidence>
<dbReference type="FunFam" id="2.40.50.100:FF:000010">
    <property type="entry name" value="Acetyltransferase component of pyruvate dehydrogenase complex"/>
    <property type="match status" value="1"/>
</dbReference>
<dbReference type="PANTHER" id="PTHR23151">
    <property type="entry name" value="DIHYDROLIPOAMIDE ACETYL/SUCCINYL-TRANSFERASE-RELATED"/>
    <property type="match status" value="1"/>
</dbReference>
<dbReference type="RefSeq" id="WP_035256764.1">
    <property type="nucleotide sequence ID" value="NZ_JFKE01000002.1"/>
</dbReference>
<comment type="similarity">
    <text evidence="1 8">Belongs to the 2-oxoacid dehydrogenase family.</text>
</comment>
<reference evidence="12 13" key="1">
    <citation type="submission" date="2014-03" db="EMBL/GenBank/DDBJ databases">
        <title>Draft Genome Sequence of Actibacterium mucosum KCTC 23349, a Marine Alphaproteobacterium with Complex Ionic Requirements Isolated from Mediterranean Seawater at Malvarrosa Beach, Valencia, Spain.</title>
        <authorList>
            <person name="Arahal D.R."/>
            <person name="Shao Z."/>
            <person name="Lai Q."/>
            <person name="Pujalte M.J."/>
        </authorList>
    </citation>
    <scope>NUCLEOTIDE SEQUENCE [LARGE SCALE GENOMIC DNA]</scope>
    <source>
        <strain evidence="12 13">KCTC 23349</strain>
    </source>
</reference>
<evidence type="ECO:0000313" key="13">
    <source>
        <dbReference type="Proteomes" id="UP000026249"/>
    </source>
</evidence>
<dbReference type="PROSITE" id="PS00189">
    <property type="entry name" value="LIPOYL"/>
    <property type="match status" value="1"/>
</dbReference>
<evidence type="ECO:0000256" key="5">
    <source>
        <dbReference type="ARBA" id="ARBA00023315"/>
    </source>
</evidence>
<comment type="function">
    <text evidence="6">The pyruvate dehydrogenase complex catalyzes the overall conversion of pyruvate to acetyl-CoA and CO(2). It contains multiple copies of three enzymatic components: pyruvate dehydrogenase (E1), dihydrolipoamide acetyltransferase (E2) and lipoamide dehydrogenase (E3).</text>
</comment>
<dbReference type="OrthoDB" id="9805770at2"/>
<comment type="cofactor">
    <cofactor evidence="8">
        <name>(R)-lipoate</name>
        <dbReference type="ChEBI" id="CHEBI:83088"/>
    </cofactor>
    <text evidence="8">Binds 1 lipoyl cofactor covalently.</text>
</comment>
<dbReference type="STRING" id="1454373.ACMU_06510"/>
<dbReference type="AlphaFoldDB" id="A0A037ZP39"/>
<keyword evidence="3 8" id="KW-0808">Transferase</keyword>
<dbReference type="InterPro" id="IPR003016">
    <property type="entry name" value="2-oxoA_DH_lipoyl-BS"/>
</dbReference>
<dbReference type="Gene3D" id="4.10.320.10">
    <property type="entry name" value="E3-binding domain"/>
    <property type="match status" value="1"/>
</dbReference>
<dbReference type="FunFam" id="3.30.559.10:FF:000003">
    <property type="entry name" value="Acetyltransferase component of pyruvate dehydrogenase complex"/>
    <property type="match status" value="1"/>
</dbReference>
<name>A0A037ZP39_9RHOB</name>
<dbReference type="Gene3D" id="3.30.559.10">
    <property type="entry name" value="Chloramphenicol acetyltransferase-like domain"/>
    <property type="match status" value="1"/>
</dbReference>
<dbReference type="InterPro" id="IPR006257">
    <property type="entry name" value="LAT1"/>
</dbReference>
<comment type="subunit">
    <text evidence="2">Forms a 24-polypeptide structural core with octahedral symmetry.</text>
</comment>
<dbReference type="PANTHER" id="PTHR23151:SF90">
    <property type="entry name" value="DIHYDROLIPOYLLYSINE-RESIDUE ACETYLTRANSFERASE COMPONENT OF PYRUVATE DEHYDROGENASE COMPLEX, MITOCHONDRIAL-RELATED"/>
    <property type="match status" value="1"/>
</dbReference>
<evidence type="ECO:0000256" key="6">
    <source>
        <dbReference type="ARBA" id="ARBA00025211"/>
    </source>
</evidence>
<dbReference type="Pfam" id="PF02817">
    <property type="entry name" value="E3_binding"/>
    <property type="match status" value="1"/>
</dbReference>
<dbReference type="GO" id="GO:0045254">
    <property type="term" value="C:pyruvate dehydrogenase complex"/>
    <property type="evidence" value="ECO:0007669"/>
    <property type="project" value="UniProtKB-UniRule"/>
</dbReference>
<keyword evidence="5 8" id="KW-0012">Acyltransferase</keyword>
<proteinExistence type="inferred from homology"/>
<evidence type="ECO:0000256" key="1">
    <source>
        <dbReference type="ARBA" id="ARBA00007317"/>
    </source>
</evidence>
<dbReference type="Pfam" id="PF00198">
    <property type="entry name" value="2-oxoacid_dh"/>
    <property type="match status" value="1"/>
</dbReference>
<evidence type="ECO:0000256" key="3">
    <source>
        <dbReference type="ARBA" id="ARBA00022679"/>
    </source>
</evidence>
<dbReference type="InterPro" id="IPR045257">
    <property type="entry name" value="E2/Pdx1"/>
</dbReference>
<gene>
    <name evidence="12" type="ORF">ACMU_06510</name>
</gene>
<dbReference type="GO" id="GO:0006086">
    <property type="term" value="P:pyruvate decarboxylation to acetyl-CoA"/>
    <property type="evidence" value="ECO:0007669"/>
    <property type="project" value="InterPro"/>
</dbReference>
<feature type="region of interest" description="Disordered" evidence="9">
    <location>
        <begin position="94"/>
        <end position="124"/>
    </location>
</feature>
<evidence type="ECO:0000259" key="10">
    <source>
        <dbReference type="PROSITE" id="PS50968"/>
    </source>
</evidence>
<feature type="domain" description="Peripheral subunit-binding (PSBD)" evidence="11">
    <location>
        <begin position="129"/>
        <end position="166"/>
    </location>
</feature>
<dbReference type="EMBL" id="JFKE01000002">
    <property type="protein sequence ID" value="KAJ56591.1"/>
    <property type="molecule type" value="Genomic_DNA"/>
</dbReference>
<dbReference type="GO" id="GO:0004742">
    <property type="term" value="F:dihydrolipoyllysine-residue acetyltransferase activity"/>
    <property type="evidence" value="ECO:0007669"/>
    <property type="project" value="UniProtKB-UniRule"/>
</dbReference>
<evidence type="ECO:0000259" key="11">
    <source>
        <dbReference type="PROSITE" id="PS51826"/>
    </source>
</evidence>
<comment type="caution">
    <text evidence="12">The sequence shown here is derived from an EMBL/GenBank/DDBJ whole genome shotgun (WGS) entry which is preliminary data.</text>
</comment>
<dbReference type="SUPFAM" id="SSF51230">
    <property type="entry name" value="Single hybrid motif"/>
    <property type="match status" value="1"/>
</dbReference>
<evidence type="ECO:0000256" key="4">
    <source>
        <dbReference type="ARBA" id="ARBA00022823"/>
    </source>
</evidence>
<feature type="domain" description="Lipoyl-binding" evidence="10">
    <location>
        <begin position="2"/>
        <end position="78"/>
    </location>
</feature>
<keyword evidence="4 8" id="KW-0450">Lipoyl</keyword>
<dbReference type="Proteomes" id="UP000026249">
    <property type="component" value="Unassembled WGS sequence"/>
</dbReference>
<dbReference type="Gene3D" id="2.40.50.100">
    <property type="match status" value="1"/>
</dbReference>
<accession>A0A037ZP39</accession>
<dbReference type="Pfam" id="PF00364">
    <property type="entry name" value="Biotin_lipoyl"/>
    <property type="match status" value="1"/>
</dbReference>
<dbReference type="CDD" id="cd06849">
    <property type="entry name" value="lipoyl_domain"/>
    <property type="match status" value="1"/>
</dbReference>
<dbReference type="InterPro" id="IPR011053">
    <property type="entry name" value="Single_hybrid_motif"/>
</dbReference>
<dbReference type="EC" id="2.3.1.12" evidence="8"/>
<feature type="compositionally biased region" description="Low complexity" evidence="9">
    <location>
        <begin position="100"/>
        <end position="124"/>
    </location>
</feature>
<dbReference type="InterPro" id="IPR023213">
    <property type="entry name" value="CAT-like_dom_sf"/>
</dbReference>
<dbReference type="PROSITE" id="PS50968">
    <property type="entry name" value="BIOTINYL_LIPOYL"/>
    <property type="match status" value="1"/>
</dbReference>
<dbReference type="InterPro" id="IPR004167">
    <property type="entry name" value="PSBD"/>
</dbReference>
<dbReference type="NCBIfam" id="TIGR01349">
    <property type="entry name" value="PDHac_trf_mito"/>
    <property type="match status" value="1"/>
</dbReference>
<organism evidence="12 13">
    <name type="scientific">Actibacterium mucosum KCTC 23349</name>
    <dbReference type="NCBI Taxonomy" id="1454373"/>
    <lineage>
        <taxon>Bacteria</taxon>
        <taxon>Pseudomonadati</taxon>
        <taxon>Pseudomonadota</taxon>
        <taxon>Alphaproteobacteria</taxon>
        <taxon>Rhodobacterales</taxon>
        <taxon>Roseobacteraceae</taxon>
        <taxon>Actibacterium</taxon>
    </lineage>
</organism>
<dbReference type="InterPro" id="IPR036625">
    <property type="entry name" value="E3-bd_dom_sf"/>
</dbReference>
<evidence type="ECO:0000256" key="2">
    <source>
        <dbReference type="ARBA" id="ARBA00011484"/>
    </source>
</evidence>
<comment type="catalytic activity">
    <reaction evidence="7 8">
        <text>N(6)-[(R)-dihydrolipoyl]-L-lysyl-[protein] + acetyl-CoA = N(6)-[(R)-S(8)-acetyldihydrolipoyl]-L-lysyl-[protein] + CoA</text>
        <dbReference type="Rhea" id="RHEA:17017"/>
        <dbReference type="Rhea" id="RHEA-COMP:10475"/>
        <dbReference type="Rhea" id="RHEA-COMP:10478"/>
        <dbReference type="ChEBI" id="CHEBI:57287"/>
        <dbReference type="ChEBI" id="CHEBI:57288"/>
        <dbReference type="ChEBI" id="CHEBI:83100"/>
        <dbReference type="ChEBI" id="CHEBI:83111"/>
        <dbReference type="EC" id="2.3.1.12"/>
    </reaction>
</comment>
<evidence type="ECO:0000313" key="12">
    <source>
        <dbReference type="EMBL" id="KAJ56591.1"/>
    </source>
</evidence>
<dbReference type="SUPFAM" id="SSF52777">
    <property type="entry name" value="CoA-dependent acyltransferases"/>
    <property type="match status" value="1"/>
</dbReference>
<dbReference type="InterPro" id="IPR001078">
    <property type="entry name" value="2-oxoacid_DH_actylTfrase"/>
</dbReference>
<evidence type="ECO:0000256" key="7">
    <source>
        <dbReference type="ARBA" id="ARBA00048370"/>
    </source>
</evidence>
<evidence type="ECO:0000256" key="9">
    <source>
        <dbReference type="SAM" id="MobiDB-lite"/>
    </source>
</evidence>
<dbReference type="SUPFAM" id="SSF47005">
    <property type="entry name" value="Peripheral subunit-binding domain of 2-oxo acid dehydrogenase complex"/>
    <property type="match status" value="1"/>
</dbReference>
<dbReference type="InterPro" id="IPR000089">
    <property type="entry name" value="Biotin_lipoyl"/>
</dbReference>
<sequence length="427" mass="44295">MPTQILMPALSPTMEEGTLAKWLVKEGDEVASGDLLAEIETDKATMEFEAVDDGKIGKILVAEGTEGVTVNTPIAVLLDDGETAGDITALAQPAPEAPKADAAAEVSPLGAAETAAPPAPTAAGGARVFATPLARRIAADKGLDLATIKGSGPHGRIIKADVEHATAAPKPAPIAAKTPDPAPAGPTADAIAKMYEGRAYEDIPLDGMRKTIAARLTEAKQTIPHFYLRRDITLDALLAFRSQLNKQLEPRGVKLSVNDFIIKACALALQSVPAANAVWAGDRVLQMRASDVAVAVAIEGGLFTPVLQDAEMKSLSALSAEMKDLAARARDRKLAPHEYQGGSFAISNLGMFGIDNFDAVINPPHGAILAVGAGVKKPVVNADGDLAVATVMSVTLSVDHRVIDGALGAELLSAIKDNLENPMVMLA</sequence>
<keyword evidence="13" id="KW-1185">Reference proteome</keyword>
<protein>
    <recommendedName>
        <fullName evidence="8">Acetyltransferase component of pyruvate dehydrogenase complex</fullName>
        <ecNumber evidence="8">2.3.1.12</ecNumber>
    </recommendedName>
</protein>
<dbReference type="PROSITE" id="PS51826">
    <property type="entry name" value="PSBD"/>
    <property type="match status" value="1"/>
</dbReference>